<feature type="non-terminal residue" evidence="1">
    <location>
        <position position="1"/>
    </location>
</feature>
<name>A0A8S2DWY4_9BILA</name>
<accession>A0A8S2DWY4</accession>
<evidence type="ECO:0000313" key="3">
    <source>
        <dbReference type="Proteomes" id="UP000677228"/>
    </source>
</evidence>
<dbReference type="EMBL" id="CAJOBA010008872">
    <property type="protein sequence ID" value="CAF3838430.1"/>
    <property type="molecule type" value="Genomic_DNA"/>
</dbReference>
<dbReference type="Proteomes" id="UP000682733">
    <property type="component" value="Unassembled WGS sequence"/>
</dbReference>
<evidence type="ECO:0000313" key="1">
    <source>
        <dbReference type="EMBL" id="CAF1074515.1"/>
    </source>
</evidence>
<organism evidence="1 3">
    <name type="scientific">Didymodactylos carnosus</name>
    <dbReference type="NCBI Taxonomy" id="1234261"/>
    <lineage>
        <taxon>Eukaryota</taxon>
        <taxon>Metazoa</taxon>
        <taxon>Spiralia</taxon>
        <taxon>Gnathifera</taxon>
        <taxon>Rotifera</taxon>
        <taxon>Eurotatoria</taxon>
        <taxon>Bdelloidea</taxon>
        <taxon>Philodinida</taxon>
        <taxon>Philodinidae</taxon>
        <taxon>Didymodactylos</taxon>
    </lineage>
</organism>
<gene>
    <name evidence="1" type="ORF">OVA965_LOCUS18058</name>
    <name evidence="2" type="ORF">TMI583_LOCUS18068</name>
</gene>
<evidence type="ECO:0000313" key="2">
    <source>
        <dbReference type="EMBL" id="CAF3838430.1"/>
    </source>
</evidence>
<proteinExistence type="predicted"/>
<dbReference type="Proteomes" id="UP000677228">
    <property type="component" value="Unassembled WGS sequence"/>
</dbReference>
<evidence type="ECO:0008006" key="4">
    <source>
        <dbReference type="Google" id="ProtNLM"/>
    </source>
</evidence>
<protein>
    <recommendedName>
        <fullName evidence="4">Sulfotransferase</fullName>
    </recommendedName>
</protein>
<dbReference type="InterPro" id="IPR027417">
    <property type="entry name" value="P-loop_NTPase"/>
</dbReference>
<dbReference type="PANTHER" id="PTHR36451:SF1">
    <property type="entry name" value="OMEGA-HYDROXY-BETA-DIHYDROMENAQUINONE-9 SULFOTRANSFERASE STF3"/>
    <property type="match status" value="1"/>
</dbReference>
<dbReference type="PANTHER" id="PTHR36451">
    <property type="entry name" value="PAPS-DEPENDENT SULFOTRANSFERASE STF3"/>
    <property type="match status" value="1"/>
</dbReference>
<dbReference type="AlphaFoldDB" id="A0A8S2DWY4"/>
<dbReference type="Gene3D" id="3.40.50.300">
    <property type="entry name" value="P-loop containing nucleotide triphosphate hydrolases"/>
    <property type="match status" value="1"/>
</dbReference>
<dbReference type="Pfam" id="PF13469">
    <property type="entry name" value="Sulfotransfer_3"/>
    <property type="match status" value="1"/>
</dbReference>
<dbReference type="SUPFAM" id="SSF52540">
    <property type="entry name" value="P-loop containing nucleoside triphosphate hydrolases"/>
    <property type="match status" value="1"/>
</dbReference>
<reference evidence="1" key="1">
    <citation type="submission" date="2021-02" db="EMBL/GenBank/DDBJ databases">
        <authorList>
            <person name="Nowell W R."/>
        </authorList>
    </citation>
    <scope>NUCLEOTIDE SEQUENCE</scope>
</reference>
<dbReference type="InterPro" id="IPR052736">
    <property type="entry name" value="Stf3_sulfotransferase"/>
</dbReference>
<dbReference type="EMBL" id="CAJNOK010008857">
    <property type="protein sequence ID" value="CAF1074515.1"/>
    <property type="molecule type" value="Genomic_DNA"/>
</dbReference>
<comment type="caution">
    <text evidence="1">The sequence shown here is derived from an EMBL/GenBank/DDBJ whole genome shotgun (WGS) entry which is preliminary data.</text>
</comment>
<sequence length="408" mass="47789">IWKSFLQDNEWVASCKRINKENLPTKLLTTVDFEEDEEQRDDDLSSKVLSTYIMAKSAIANNSNISPIGSHLLYSELQHKYNIYRQIINYLSSLPSILTDNEIQKPIFICGLARSGTTLLYNLLACDTNGRAPLLTDMLTPIPPLKRTDYAEHQEKLKSLKSLNIDHIIPGSDTERTQSHPVFSIEEDSRITFYTGHNFLYFILCPIKSQISEYEKWYLDEHDKEFVYEFHKLFLKMLQSVDKPISHWILKCPTHALTLQTLLKYYPSASIIVADRDLKEVLPSVARLFAAYTFYYYSNETLKLKAMGMRTLEIFDKLVDNILQFGNENKRILHVKYQDLMKNPIDVVHQIYEHFGYQLTLDFDQKMERWLIDNPQGAQGRNDYNLEQFGLDAEEIDKRYEKYSKLFL</sequence>